<evidence type="ECO:0000256" key="1">
    <source>
        <dbReference type="SAM" id="MobiDB-lite"/>
    </source>
</evidence>
<dbReference type="InterPro" id="IPR025403">
    <property type="entry name" value="TgpA-like_C"/>
</dbReference>
<evidence type="ECO:0000313" key="4">
    <source>
        <dbReference type="EMBL" id="GAA2175288.1"/>
    </source>
</evidence>
<sequence>MQVRRFAAVRAEPLLLFGILTLLLVMVAAGFVGSLSAVAPDLELNNGALLPTAEPTPSSTESAQDESRELPDATGSSLPVVIFTIVLLVCTFYLVSFLVSLRRERLPYADQVDYVHDSSAAGSREADRGVVVDGLARAEAELYGPADSRNAAVACWLALERATSAAGLPRIRQETTSEYAGRVLTAFSAPAAHVAVLRRLYDRARFGVNAGARMTEEDLDSARTSLAAISAAVSNHDPAARRNGRPTLRPSVRRDYP</sequence>
<organism evidence="4 5">
    <name type="scientific">Arthrobacter parietis</name>
    <dbReference type="NCBI Taxonomy" id="271434"/>
    <lineage>
        <taxon>Bacteria</taxon>
        <taxon>Bacillati</taxon>
        <taxon>Actinomycetota</taxon>
        <taxon>Actinomycetes</taxon>
        <taxon>Micrococcales</taxon>
        <taxon>Micrococcaceae</taxon>
        <taxon>Arthrobacter</taxon>
    </lineage>
</organism>
<proteinExistence type="predicted"/>
<dbReference type="Pfam" id="PF13559">
    <property type="entry name" value="DUF4129"/>
    <property type="match status" value="1"/>
</dbReference>
<keyword evidence="2" id="KW-0812">Transmembrane</keyword>
<protein>
    <recommendedName>
        <fullName evidence="3">Protein-glutamine gamma-glutamyltransferase-like C-terminal domain-containing protein</fullName>
    </recommendedName>
</protein>
<keyword evidence="5" id="KW-1185">Reference proteome</keyword>
<gene>
    <name evidence="4" type="ORF">GCM10009784_17080</name>
</gene>
<feature type="region of interest" description="Disordered" evidence="1">
    <location>
        <begin position="234"/>
        <end position="257"/>
    </location>
</feature>
<keyword evidence="2" id="KW-1133">Transmembrane helix</keyword>
<keyword evidence="2" id="KW-0472">Membrane</keyword>
<dbReference type="RefSeq" id="WP_346028108.1">
    <property type="nucleotide sequence ID" value="NZ_BAAAON010000002.1"/>
</dbReference>
<dbReference type="EMBL" id="BAAAON010000002">
    <property type="protein sequence ID" value="GAA2175288.1"/>
    <property type="molecule type" value="Genomic_DNA"/>
</dbReference>
<comment type="caution">
    <text evidence="4">The sequence shown here is derived from an EMBL/GenBank/DDBJ whole genome shotgun (WGS) entry which is preliminary data.</text>
</comment>
<name>A0ABP5MP73_9MICC</name>
<accession>A0ABP5MP73</accession>
<feature type="domain" description="Protein-glutamine gamma-glutamyltransferase-like C-terminal" evidence="3">
    <location>
        <begin position="155"/>
        <end position="226"/>
    </location>
</feature>
<feature type="transmembrane region" description="Helical" evidence="2">
    <location>
        <begin position="80"/>
        <end position="101"/>
    </location>
</feature>
<evidence type="ECO:0000259" key="3">
    <source>
        <dbReference type="Pfam" id="PF13559"/>
    </source>
</evidence>
<reference evidence="5" key="1">
    <citation type="journal article" date="2019" name="Int. J. Syst. Evol. Microbiol.">
        <title>The Global Catalogue of Microorganisms (GCM) 10K type strain sequencing project: providing services to taxonomists for standard genome sequencing and annotation.</title>
        <authorList>
            <consortium name="The Broad Institute Genomics Platform"/>
            <consortium name="The Broad Institute Genome Sequencing Center for Infectious Disease"/>
            <person name="Wu L."/>
            <person name="Ma J."/>
        </authorList>
    </citation>
    <scope>NUCLEOTIDE SEQUENCE [LARGE SCALE GENOMIC DNA]</scope>
    <source>
        <strain evidence="5">JCM 14917</strain>
    </source>
</reference>
<evidence type="ECO:0000313" key="5">
    <source>
        <dbReference type="Proteomes" id="UP001500974"/>
    </source>
</evidence>
<dbReference type="Proteomes" id="UP001500974">
    <property type="component" value="Unassembled WGS sequence"/>
</dbReference>
<feature type="region of interest" description="Disordered" evidence="1">
    <location>
        <begin position="49"/>
        <end position="73"/>
    </location>
</feature>
<evidence type="ECO:0000256" key="2">
    <source>
        <dbReference type="SAM" id="Phobius"/>
    </source>
</evidence>